<dbReference type="EMBL" id="WKKZ01001228">
    <property type="protein sequence ID" value="MSE06698.1"/>
    <property type="molecule type" value="Genomic_DNA"/>
</dbReference>
<accession>A0A6A8LS69</accession>
<dbReference type="AlphaFoldDB" id="A0A6A8LS69"/>
<feature type="coiled-coil region" evidence="1">
    <location>
        <begin position="1"/>
        <end position="63"/>
    </location>
</feature>
<evidence type="ECO:0000313" key="2">
    <source>
        <dbReference type="EMBL" id="MSE06698.1"/>
    </source>
</evidence>
<protein>
    <submittedName>
        <fullName evidence="2">Uncharacterized protein</fullName>
    </submittedName>
</protein>
<comment type="caution">
    <text evidence="2">The sequence shown here is derived from an EMBL/GenBank/DDBJ whole genome shotgun (WGS) entry which is preliminary data.</text>
</comment>
<evidence type="ECO:0000313" key="3">
    <source>
        <dbReference type="Proteomes" id="UP000437575"/>
    </source>
</evidence>
<keyword evidence="1" id="KW-0175">Coiled coil</keyword>
<reference evidence="2 3" key="1">
    <citation type="submission" date="2019-11" db="EMBL/GenBank/DDBJ databases">
        <title>Draft Genome Sequence of Plant Growth-Promoting Rhizosphere-Associated Bacteria.</title>
        <authorList>
            <person name="Vasilyev I.Y."/>
            <person name="Radchenko V."/>
            <person name="Ilnitskaya E.V."/>
        </authorList>
    </citation>
    <scope>NUCLEOTIDE SEQUENCE [LARGE SCALE GENOMIC DNA]</scope>
    <source>
        <strain evidence="2 3">VRA_1sq_f</strain>
    </source>
</reference>
<proteinExistence type="predicted"/>
<evidence type="ECO:0000256" key="1">
    <source>
        <dbReference type="SAM" id="Coils"/>
    </source>
</evidence>
<dbReference type="Proteomes" id="UP000437575">
    <property type="component" value="Unassembled WGS sequence"/>
</dbReference>
<organism evidence="2 3">
    <name type="scientific">Ligilactobacillus salivarius</name>
    <dbReference type="NCBI Taxonomy" id="1624"/>
    <lineage>
        <taxon>Bacteria</taxon>
        <taxon>Bacillati</taxon>
        <taxon>Bacillota</taxon>
        <taxon>Bacilli</taxon>
        <taxon>Lactobacillales</taxon>
        <taxon>Lactobacillaceae</taxon>
        <taxon>Ligilactobacillus</taxon>
    </lineage>
</organism>
<name>A0A6A8LS69_9LACO</name>
<feature type="non-terminal residue" evidence="2">
    <location>
        <position position="63"/>
    </location>
</feature>
<gene>
    <name evidence="2" type="ORF">GKC34_13445</name>
</gene>
<sequence>MKNAQTELAAKQAVQADAQKALEQAQADLATAKANVAKAKAELKALQDKLANYENADEILANA</sequence>